<feature type="domain" description="Fungal-type protein kinase" evidence="2">
    <location>
        <begin position="198"/>
        <end position="525"/>
    </location>
</feature>
<dbReference type="STRING" id="92696.A0A4R0RL84"/>
<dbReference type="PANTHER" id="PTHR38248:SF2">
    <property type="entry name" value="FUNK1 11"/>
    <property type="match status" value="1"/>
</dbReference>
<proteinExistence type="predicted"/>
<dbReference type="OrthoDB" id="2758239at2759"/>
<feature type="compositionally biased region" description="Basic residues" evidence="1">
    <location>
        <begin position="716"/>
        <end position="733"/>
    </location>
</feature>
<dbReference type="PANTHER" id="PTHR38248">
    <property type="entry name" value="FUNK1 6"/>
    <property type="match status" value="1"/>
</dbReference>
<dbReference type="EMBL" id="RWJN01000070">
    <property type="protein sequence ID" value="TCD68316.1"/>
    <property type="molecule type" value="Genomic_DNA"/>
</dbReference>
<protein>
    <recommendedName>
        <fullName evidence="2">Fungal-type protein kinase domain-containing protein</fullName>
    </recommendedName>
</protein>
<evidence type="ECO:0000259" key="2">
    <source>
        <dbReference type="Pfam" id="PF17667"/>
    </source>
</evidence>
<dbReference type="InterPro" id="IPR040976">
    <property type="entry name" value="Pkinase_fungal"/>
</dbReference>
<evidence type="ECO:0000313" key="4">
    <source>
        <dbReference type="Proteomes" id="UP000292702"/>
    </source>
</evidence>
<comment type="caution">
    <text evidence="3">The sequence shown here is derived from an EMBL/GenBank/DDBJ whole genome shotgun (WGS) entry which is preliminary data.</text>
</comment>
<evidence type="ECO:0000256" key="1">
    <source>
        <dbReference type="SAM" id="MobiDB-lite"/>
    </source>
</evidence>
<gene>
    <name evidence="3" type="ORF">EIP91_011175</name>
</gene>
<keyword evidence="4" id="KW-1185">Reference proteome</keyword>
<sequence length="733" mass="82150">MAQAPPLPGRSPPRHNLRTFLANPPGFKTSPAKATAHAIAEHSSTTLLAKPRQRLLATELRGHLVGPLDPVVFMKKFTPVQGEVPPEVLENVSFSEMPEFVRHENEMYGPFVETVESSKLFPPGSFTMYDTSVTGEDETKLMPDVSLLLYLATSFKWDFVEFSVEFKRVIAQDGFCDDHAETAIKFLEKLDNDAIELIKGQLAQYAAAQLAHQHHTFVVTIFICGDFARFIRWDRSGALVSKRFNYREDPAVLAEFFWRYGQLSPVERGLDHTVQAATVAEAEKLSKALQTHASNPSKRRIPEDHFYLIQKPFSFPISVLGRSTRAYVALDLSAPDEEHQLVFLKDYWRISSRPSEAEIYSELSQAQVPHLPSVLASGDVLDDSIKSHTTQTQAWRFEEGVCLTETLREYRHHRVVQKLLFRLSSVKNSRELVSAIRDIVQCIGSAAQLAHWLHRNISLESLMITESGEGILNDWDHGIKIIADRDAASARSATWQFLSCSLISNPGKPHDMNDDLESTFWVLVHQSIHYFASTATRHQACMFDERKESSEPILGGVNGKFDYLVANSTTPTITFECEPLNELLIELRCHFLSCLTNSLTAVLNHLNDALGKDNWPAHDVLPDRFPPQSDTSTNKEIRRAHMSSVSSRTLVEGTQPSASTTAVSVEKGFTKRSVTHEDTRPQAGPSKLDSSKKRKADAEEVVEEPATSSSTTNAPKARRPRKKKQKKSSPKPV</sequence>
<name>A0A4R0RL84_9APHY</name>
<organism evidence="3 4">
    <name type="scientific">Steccherinum ochraceum</name>
    <dbReference type="NCBI Taxonomy" id="92696"/>
    <lineage>
        <taxon>Eukaryota</taxon>
        <taxon>Fungi</taxon>
        <taxon>Dikarya</taxon>
        <taxon>Basidiomycota</taxon>
        <taxon>Agaricomycotina</taxon>
        <taxon>Agaricomycetes</taxon>
        <taxon>Polyporales</taxon>
        <taxon>Steccherinaceae</taxon>
        <taxon>Steccherinum</taxon>
    </lineage>
</organism>
<dbReference type="AlphaFoldDB" id="A0A4R0RL84"/>
<reference evidence="3 4" key="1">
    <citation type="submission" date="2018-11" db="EMBL/GenBank/DDBJ databases">
        <title>Genome assembly of Steccherinum ochraceum LE-BIN_3174, the white-rot fungus of the Steccherinaceae family (The Residual Polyporoid clade, Polyporales, Basidiomycota).</title>
        <authorList>
            <person name="Fedorova T.V."/>
            <person name="Glazunova O.A."/>
            <person name="Landesman E.O."/>
            <person name="Moiseenko K.V."/>
            <person name="Psurtseva N.V."/>
            <person name="Savinova O.S."/>
            <person name="Shakhova N.V."/>
            <person name="Tyazhelova T.V."/>
            <person name="Vasina D.V."/>
        </authorList>
    </citation>
    <scope>NUCLEOTIDE SEQUENCE [LARGE SCALE GENOMIC DNA]</scope>
    <source>
        <strain evidence="3 4">LE-BIN_3174</strain>
    </source>
</reference>
<feature type="region of interest" description="Disordered" evidence="1">
    <location>
        <begin position="620"/>
        <end position="733"/>
    </location>
</feature>
<dbReference type="Proteomes" id="UP000292702">
    <property type="component" value="Unassembled WGS sequence"/>
</dbReference>
<dbReference type="Pfam" id="PF17667">
    <property type="entry name" value="Pkinase_fungal"/>
    <property type="match status" value="1"/>
</dbReference>
<feature type="compositionally biased region" description="Polar residues" evidence="1">
    <location>
        <begin position="643"/>
        <end position="663"/>
    </location>
</feature>
<evidence type="ECO:0000313" key="3">
    <source>
        <dbReference type="EMBL" id="TCD68316.1"/>
    </source>
</evidence>
<accession>A0A4R0RL84</accession>